<name>A0A8T0GIJ3_CERPU</name>
<feature type="region of interest" description="Disordered" evidence="2">
    <location>
        <begin position="398"/>
        <end position="422"/>
    </location>
</feature>
<feature type="coiled-coil region" evidence="1">
    <location>
        <begin position="476"/>
        <end position="517"/>
    </location>
</feature>
<feature type="compositionally biased region" description="Basic residues" evidence="2">
    <location>
        <begin position="87"/>
        <end position="96"/>
    </location>
</feature>
<evidence type="ECO:0000313" key="4">
    <source>
        <dbReference type="Proteomes" id="UP000822688"/>
    </source>
</evidence>
<feature type="compositionally biased region" description="Polar residues" evidence="2">
    <location>
        <begin position="609"/>
        <end position="630"/>
    </location>
</feature>
<evidence type="ECO:0000256" key="1">
    <source>
        <dbReference type="SAM" id="Coils"/>
    </source>
</evidence>
<protein>
    <submittedName>
        <fullName evidence="3">Uncharacterized protein</fullName>
    </submittedName>
</protein>
<feature type="compositionally biased region" description="Basic and acidic residues" evidence="2">
    <location>
        <begin position="237"/>
        <end position="247"/>
    </location>
</feature>
<dbReference type="Proteomes" id="UP000822688">
    <property type="component" value="Chromosome 10"/>
</dbReference>
<feature type="region of interest" description="Disordered" evidence="2">
    <location>
        <begin position="746"/>
        <end position="800"/>
    </location>
</feature>
<evidence type="ECO:0000313" key="3">
    <source>
        <dbReference type="EMBL" id="KAG0558833.1"/>
    </source>
</evidence>
<feature type="compositionally biased region" description="Basic residues" evidence="2">
    <location>
        <begin position="783"/>
        <end position="797"/>
    </location>
</feature>
<feature type="region of interest" description="Disordered" evidence="2">
    <location>
        <begin position="597"/>
        <end position="665"/>
    </location>
</feature>
<feature type="compositionally biased region" description="Basic and acidic residues" evidence="2">
    <location>
        <begin position="412"/>
        <end position="422"/>
    </location>
</feature>
<keyword evidence="4" id="KW-1185">Reference proteome</keyword>
<feature type="coiled-coil region" evidence="1">
    <location>
        <begin position="312"/>
        <end position="390"/>
    </location>
</feature>
<feature type="compositionally biased region" description="Basic and acidic residues" evidence="2">
    <location>
        <begin position="765"/>
        <end position="777"/>
    </location>
</feature>
<dbReference type="EMBL" id="CM026431">
    <property type="protein sequence ID" value="KAG0558833.1"/>
    <property type="molecule type" value="Genomic_DNA"/>
</dbReference>
<dbReference type="AlphaFoldDB" id="A0A8T0GIJ3"/>
<feature type="compositionally biased region" description="Basic and acidic residues" evidence="2">
    <location>
        <begin position="76"/>
        <end position="86"/>
    </location>
</feature>
<feature type="region of interest" description="Disordered" evidence="2">
    <location>
        <begin position="34"/>
        <end position="97"/>
    </location>
</feature>
<proteinExistence type="predicted"/>
<comment type="caution">
    <text evidence="3">The sequence shown here is derived from an EMBL/GenBank/DDBJ whole genome shotgun (WGS) entry which is preliminary data.</text>
</comment>
<keyword evidence="1" id="KW-0175">Coiled coil</keyword>
<gene>
    <name evidence="3" type="ORF">KC19_10G058300</name>
</gene>
<sequence>MFTPNDKNYCKRDSGNHFGSGLVELVGPQLDLSRGYNEDLVGKPRGRAGHGSEPNGNVYDEGHCDRRLPPQSSGDRGYEEDQEQRKVRFRSRGRKVYGKETTPDRIISGVRNEGAFDEESSLSSDRGYGGLSGFPKTPPDYFRTPPEILTPPEFAKTPPDQFAKSKTHGEHQSHGNQLLHLRAALNEKELQLVELREQHIIVLNRAADARQNWEEALQSKDRVILQLQRTLKHNKTLHDRQERENQENLHALRKRQKQETAEVEKKELQVALLEAKNAQFVQELVEQQKLITKMKRHIDEKEKLCANHCQKLEMMNGRIQDLKSALQLKEDEAATQSKYCNELKNLLWKRDSIIAQLQLSEQQLQSSLAREEAAREAQAMSREKVQDEKNSTIEKRLSEMQKQQKSPGNEAPHNESLLEREQRRSEMRKLMELKDDFSNVQESVEKDLNDKEGVMHRIQKRMRELQRCLRHKDIALSDKNNEYQDALMEIRRLTEDYEAIKHECEELNRRNYELESTVAHLEYPDRRMDAASVSEAPTPPVEVLPYAFSLGGSTGEDLGFDNAMQDSMEWEQLSNASVYHANFEKIKIIEVEMPDIDPHQQQQQQQQQPATSIQPSHPSFQTPSPMRTQNPPTPSAAASPTRRRPVEAEEPQQSAPPPSAGPLNKDAEAVQSEFEANCNSIQDEIKKREQCWRKTEELMREALTRRLKLLEEAKEIKTLSKVQSLGTQSILQKEDYHNVKHYVQAAASTRADTDHKSSLEQGNRMQREKQIDNERRSSCQHAAQRKASHQGGHKCHHGHDGARAQLQNYEQEVYQLDCRLHHEGSGNFKKVGHVHNRRRYEQDILIDKRRSAHQNTHPEDCTKPSEHYGHCERNASYAMMLPSASSGRSCDVSIINRKGSFS</sequence>
<organism evidence="3 4">
    <name type="scientific">Ceratodon purpureus</name>
    <name type="common">Fire moss</name>
    <name type="synonym">Dicranum purpureum</name>
    <dbReference type="NCBI Taxonomy" id="3225"/>
    <lineage>
        <taxon>Eukaryota</taxon>
        <taxon>Viridiplantae</taxon>
        <taxon>Streptophyta</taxon>
        <taxon>Embryophyta</taxon>
        <taxon>Bryophyta</taxon>
        <taxon>Bryophytina</taxon>
        <taxon>Bryopsida</taxon>
        <taxon>Dicranidae</taxon>
        <taxon>Pseudoditrichales</taxon>
        <taxon>Ditrichaceae</taxon>
        <taxon>Ceratodon</taxon>
    </lineage>
</organism>
<evidence type="ECO:0000256" key="2">
    <source>
        <dbReference type="SAM" id="MobiDB-lite"/>
    </source>
</evidence>
<accession>A0A8T0GIJ3</accession>
<reference evidence="3" key="1">
    <citation type="submission" date="2020-06" db="EMBL/GenBank/DDBJ databases">
        <title>WGS assembly of Ceratodon purpureus strain R40.</title>
        <authorList>
            <person name="Carey S.B."/>
            <person name="Jenkins J."/>
            <person name="Shu S."/>
            <person name="Lovell J.T."/>
            <person name="Sreedasyam A."/>
            <person name="Maumus F."/>
            <person name="Tiley G.P."/>
            <person name="Fernandez-Pozo N."/>
            <person name="Barry K."/>
            <person name="Chen C."/>
            <person name="Wang M."/>
            <person name="Lipzen A."/>
            <person name="Daum C."/>
            <person name="Saski C.A."/>
            <person name="Payton A.C."/>
            <person name="Mcbreen J.C."/>
            <person name="Conrad R.E."/>
            <person name="Kollar L.M."/>
            <person name="Olsson S."/>
            <person name="Huttunen S."/>
            <person name="Landis J.B."/>
            <person name="Wickett N.J."/>
            <person name="Johnson M.G."/>
            <person name="Rensing S.A."/>
            <person name="Grimwood J."/>
            <person name="Schmutz J."/>
            <person name="Mcdaniel S.F."/>
        </authorList>
    </citation>
    <scope>NUCLEOTIDE SEQUENCE</scope>
    <source>
        <strain evidence="3">R40</strain>
    </source>
</reference>
<feature type="region of interest" description="Disordered" evidence="2">
    <location>
        <begin position="237"/>
        <end position="260"/>
    </location>
</feature>